<gene>
    <name evidence="1" type="ORF">BT96DRAFT_992934</name>
</gene>
<proteinExistence type="predicted"/>
<dbReference type="AlphaFoldDB" id="A0A6A4HRQ0"/>
<dbReference type="Proteomes" id="UP000799118">
    <property type="component" value="Unassembled WGS sequence"/>
</dbReference>
<dbReference type="EMBL" id="ML769456">
    <property type="protein sequence ID" value="KAE9400421.1"/>
    <property type="molecule type" value="Genomic_DNA"/>
</dbReference>
<protein>
    <recommendedName>
        <fullName evidence="3">F-box domain-containing protein</fullName>
    </recommendedName>
</protein>
<evidence type="ECO:0000313" key="1">
    <source>
        <dbReference type="EMBL" id="KAE9400421.1"/>
    </source>
</evidence>
<evidence type="ECO:0008006" key="3">
    <source>
        <dbReference type="Google" id="ProtNLM"/>
    </source>
</evidence>
<sequence>MVKRYKRHRPILIRLMYQADQYKLSGLFSFVHRALISPTFPLLEELDIDEDPQDIFAHTSPKLKKLSIAHWPLSSETELDLSLFTQLSHFKYHDPYVHGVIASSSHHLVSLNVEEAVTAFGLDYDVDEAISPIRDTGCVSVLGGYREGWNESCRAVAE</sequence>
<organism evidence="1 2">
    <name type="scientific">Gymnopus androsaceus JB14</name>
    <dbReference type="NCBI Taxonomy" id="1447944"/>
    <lineage>
        <taxon>Eukaryota</taxon>
        <taxon>Fungi</taxon>
        <taxon>Dikarya</taxon>
        <taxon>Basidiomycota</taxon>
        <taxon>Agaricomycotina</taxon>
        <taxon>Agaricomycetes</taxon>
        <taxon>Agaricomycetidae</taxon>
        <taxon>Agaricales</taxon>
        <taxon>Marasmiineae</taxon>
        <taxon>Omphalotaceae</taxon>
        <taxon>Gymnopus</taxon>
    </lineage>
</organism>
<keyword evidence="2" id="KW-1185">Reference proteome</keyword>
<reference evidence="1" key="1">
    <citation type="journal article" date="2019" name="Environ. Microbiol.">
        <title>Fungal ecological strategies reflected in gene transcription - a case study of two litter decomposers.</title>
        <authorList>
            <person name="Barbi F."/>
            <person name="Kohler A."/>
            <person name="Barry K."/>
            <person name="Baskaran P."/>
            <person name="Daum C."/>
            <person name="Fauchery L."/>
            <person name="Ihrmark K."/>
            <person name="Kuo A."/>
            <person name="LaButti K."/>
            <person name="Lipzen A."/>
            <person name="Morin E."/>
            <person name="Grigoriev I.V."/>
            <person name="Henrissat B."/>
            <person name="Lindahl B."/>
            <person name="Martin F."/>
        </authorList>
    </citation>
    <scope>NUCLEOTIDE SEQUENCE</scope>
    <source>
        <strain evidence="1">JB14</strain>
    </source>
</reference>
<accession>A0A6A4HRQ0</accession>
<name>A0A6A4HRQ0_9AGAR</name>
<evidence type="ECO:0000313" key="2">
    <source>
        <dbReference type="Proteomes" id="UP000799118"/>
    </source>
</evidence>